<reference evidence="5" key="1">
    <citation type="submission" date="2018-06" db="EMBL/GenBank/DDBJ databases">
        <authorList>
            <person name="Zhirakovskaya E."/>
        </authorList>
    </citation>
    <scope>NUCLEOTIDE SEQUENCE</scope>
</reference>
<dbReference type="Gene3D" id="1.20.120.910">
    <property type="entry name" value="DksA, coiled-coil domain"/>
    <property type="match status" value="1"/>
</dbReference>
<organism evidence="5">
    <name type="scientific">hydrothermal vent metagenome</name>
    <dbReference type="NCBI Taxonomy" id="652676"/>
    <lineage>
        <taxon>unclassified sequences</taxon>
        <taxon>metagenomes</taxon>
        <taxon>ecological metagenomes</taxon>
    </lineage>
</organism>
<keyword evidence="1" id="KW-0479">Metal-binding</keyword>
<dbReference type="AlphaFoldDB" id="A0A3B1CGK3"/>
<dbReference type="PROSITE" id="PS51128">
    <property type="entry name" value="ZF_DKSA_2"/>
    <property type="match status" value="1"/>
</dbReference>
<proteinExistence type="predicted"/>
<evidence type="ECO:0000256" key="2">
    <source>
        <dbReference type="ARBA" id="ARBA00022771"/>
    </source>
</evidence>
<dbReference type="InterPro" id="IPR000962">
    <property type="entry name" value="Znf_DskA_TraR"/>
</dbReference>
<dbReference type="InterPro" id="IPR037187">
    <property type="entry name" value="DnaK_N"/>
</dbReference>
<feature type="domain" description="Zinc finger DksA/TraR C4-type" evidence="4">
    <location>
        <begin position="79"/>
        <end position="113"/>
    </location>
</feature>
<evidence type="ECO:0000256" key="3">
    <source>
        <dbReference type="ARBA" id="ARBA00022833"/>
    </source>
</evidence>
<protein>
    <recommendedName>
        <fullName evidence="4">Zinc finger DksA/TraR C4-type domain-containing protein</fullName>
    </recommendedName>
</protein>
<evidence type="ECO:0000313" key="5">
    <source>
        <dbReference type="EMBL" id="VAX25701.1"/>
    </source>
</evidence>
<dbReference type="SUPFAM" id="SSF57716">
    <property type="entry name" value="Glucocorticoid receptor-like (DNA-binding domain)"/>
    <property type="match status" value="1"/>
</dbReference>
<evidence type="ECO:0000259" key="4">
    <source>
        <dbReference type="Pfam" id="PF01258"/>
    </source>
</evidence>
<dbReference type="PANTHER" id="PTHR33823">
    <property type="entry name" value="RNA POLYMERASE-BINDING TRANSCRIPTION FACTOR DKSA-RELATED"/>
    <property type="match status" value="1"/>
</dbReference>
<sequence length="121" mass="14130">MNSMKYNDIKNVLMRKKAFLLNSKGDIGKENLKTREDWHGDTADIAETSQEQEKAFFFMTKKQGELRQIEQALSRIDEGEYGLCAECDEEISKKRLEIQPYSIYCVECQEKMETNKLLTYG</sequence>
<dbReference type="GO" id="GO:0008270">
    <property type="term" value="F:zinc ion binding"/>
    <property type="evidence" value="ECO:0007669"/>
    <property type="project" value="UniProtKB-KW"/>
</dbReference>
<evidence type="ECO:0000256" key="1">
    <source>
        <dbReference type="ARBA" id="ARBA00022723"/>
    </source>
</evidence>
<dbReference type="SUPFAM" id="SSF109635">
    <property type="entry name" value="DnaK suppressor protein DksA, alpha-hairpin domain"/>
    <property type="match status" value="1"/>
</dbReference>
<name>A0A3B1CGK3_9ZZZZ</name>
<dbReference type="Pfam" id="PF01258">
    <property type="entry name" value="zf-dskA_traR"/>
    <property type="match status" value="1"/>
</dbReference>
<keyword evidence="3" id="KW-0862">Zinc</keyword>
<accession>A0A3B1CGK3</accession>
<dbReference type="PANTHER" id="PTHR33823:SF4">
    <property type="entry name" value="GENERAL STRESS PROTEIN 16O"/>
    <property type="match status" value="1"/>
</dbReference>
<dbReference type="EMBL" id="UOGE01000109">
    <property type="protein sequence ID" value="VAX25701.1"/>
    <property type="molecule type" value="Genomic_DNA"/>
</dbReference>
<gene>
    <name evidence="5" type="ORF">MNBD_NITROSPINAE02-11</name>
</gene>
<keyword evidence="2" id="KW-0863">Zinc-finger</keyword>